<reference evidence="3" key="1">
    <citation type="submission" date="2018-05" db="EMBL/GenBank/DDBJ databases">
        <title>Genome Sequencing of selected type strains of the family Eggerthellaceae.</title>
        <authorList>
            <person name="Danylec N."/>
            <person name="Stoll D.A."/>
            <person name="Doetsch A."/>
            <person name="Huch M."/>
        </authorList>
    </citation>
    <scope>NUCLEOTIDE SEQUENCE [LARGE SCALE GENOMIC DNA]</scope>
    <source>
        <strain evidence="3">DSM 24851</strain>
    </source>
</reference>
<keyword evidence="3" id="KW-1185">Reference proteome</keyword>
<reference evidence="1" key="3">
    <citation type="journal article" date="2021" name="PeerJ">
        <title>Extensive microbial diversity within the chicken gut microbiome revealed by metagenomics and culture.</title>
        <authorList>
            <person name="Gilroy R."/>
            <person name="Ravi A."/>
            <person name="Getino M."/>
            <person name="Pursley I."/>
            <person name="Horton D.L."/>
            <person name="Alikhan N.F."/>
            <person name="Baker D."/>
            <person name="Gharbi K."/>
            <person name="Hall N."/>
            <person name="Watson M."/>
            <person name="Adriaenssens E.M."/>
            <person name="Foster-Nyarko E."/>
            <person name="Jarju S."/>
            <person name="Secka A."/>
            <person name="Antonio M."/>
            <person name="Oren A."/>
            <person name="Chaudhuri R.R."/>
            <person name="La Ragione R."/>
            <person name="Hildebrand F."/>
            <person name="Pallen M.J."/>
        </authorList>
    </citation>
    <scope>NUCLEOTIDE SEQUENCE</scope>
    <source>
        <strain evidence="1">ChiGjej6B6-11269</strain>
    </source>
</reference>
<dbReference type="AlphaFoldDB" id="A0A3N0B258"/>
<dbReference type="EMBL" id="DYWI01000067">
    <property type="protein sequence ID" value="HJF65291.1"/>
    <property type="molecule type" value="Genomic_DNA"/>
</dbReference>
<reference evidence="2" key="2">
    <citation type="journal article" date="2019" name="Microbiol. Resour. Announc.">
        <title>Draft Genome Sequences of Type Strains of Gordonibacter faecihominis, Paraeggerthella hongkongensis, Parvibacter caecicola,Slackia equolifaciens, Slackia faecicanis, and Slackia isoflavoniconvertens.</title>
        <authorList>
            <person name="Danylec N."/>
            <person name="Stoll D.A."/>
            <person name="Dotsch A."/>
            <person name="Huch M."/>
        </authorList>
    </citation>
    <scope>NUCLEOTIDE SEQUENCE</scope>
    <source>
        <strain evidence="2">DSM 24851</strain>
    </source>
</reference>
<evidence type="ECO:0000313" key="1">
    <source>
        <dbReference type="EMBL" id="HJF65291.1"/>
    </source>
</evidence>
<evidence type="ECO:0000313" key="2">
    <source>
        <dbReference type="EMBL" id="RNL40839.1"/>
    </source>
</evidence>
<dbReference type="RefSeq" id="WP_123208458.1">
    <property type="nucleotide sequence ID" value="NZ_JBHTHO010000002.1"/>
</dbReference>
<reference evidence="1" key="4">
    <citation type="submission" date="2021-09" db="EMBL/GenBank/DDBJ databases">
        <authorList>
            <person name="Gilroy R."/>
        </authorList>
    </citation>
    <scope>NUCLEOTIDE SEQUENCE</scope>
    <source>
        <strain evidence="1">ChiGjej6B6-11269</strain>
    </source>
</reference>
<sequence>MTIKRSSIFSPQDLPEAPSQYDLFTNCRMPAKTHAEDIVEAIERTALRLDLPVAAEVETLAPASFFGLKKTCVIAWHPNPPRDYYSVIIEPHRAIRGKGFAQAQFWLCGESGMLDVMPGRRMQSMYARIMDEASLKRPEDWVIIPEYEYYQRLFDVARRALTELCNR</sequence>
<dbReference type="EMBL" id="QIBX01000004">
    <property type="protein sequence ID" value="RNL40839.1"/>
    <property type="molecule type" value="Genomic_DNA"/>
</dbReference>
<accession>A0A3N0B258</accession>
<organism evidence="2 3">
    <name type="scientific">Slackia equolifaciens</name>
    <dbReference type="NCBI Taxonomy" id="498718"/>
    <lineage>
        <taxon>Bacteria</taxon>
        <taxon>Bacillati</taxon>
        <taxon>Actinomycetota</taxon>
        <taxon>Coriobacteriia</taxon>
        <taxon>Eggerthellales</taxon>
        <taxon>Eggerthellaceae</taxon>
        <taxon>Slackia</taxon>
    </lineage>
</organism>
<gene>
    <name evidence="2" type="ORF">DMP06_04000</name>
    <name evidence="1" type="ORF">K8U77_04135</name>
</gene>
<evidence type="ECO:0000313" key="3">
    <source>
        <dbReference type="Proteomes" id="UP000269591"/>
    </source>
</evidence>
<name>A0A3N0B258_9ACTN</name>
<dbReference type="Proteomes" id="UP000269591">
    <property type="component" value="Unassembled WGS sequence"/>
</dbReference>
<protein>
    <submittedName>
        <fullName evidence="2">Uncharacterized protein</fullName>
    </submittedName>
</protein>
<dbReference type="Proteomes" id="UP000786989">
    <property type="component" value="Unassembled WGS sequence"/>
</dbReference>
<comment type="caution">
    <text evidence="2">The sequence shown here is derived from an EMBL/GenBank/DDBJ whole genome shotgun (WGS) entry which is preliminary data.</text>
</comment>
<proteinExistence type="predicted"/>